<evidence type="ECO:0000256" key="3">
    <source>
        <dbReference type="ARBA" id="ARBA00010763"/>
    </source>
</evidence>
<evidence type="ECO:0000256" key="2">
    <source>
        <dbReference type="ARBA" id="ARBA00005046"/>
    </source>
</evidence>
<accession>A0ABP6V0Y5</accession>
<dbReference type="PANTHER" id="PTHR10192">
    <property type="entry name" value="MOLYBDOPTERIN BIOSYNTHESIS PROTEIN"/>
    <property type="match status" value="1"/>
</dbReference>
<evidence type="ECO:0000256" key="6">
    <source>
        <dbReference type="RuleBase" id="RU365090"/>
    </source>
</evidence>
<feature type="domain" description="MoaB/Mog" evidence="7">
    <location>
        <begin position="177"/>
        <end position="312"/>
    </location>
</feature>
<sequence length="399" mass="40091">MTDPACAVDEHRARLLEGVTALDPEVVPLAEALGRVLAADVAATLSVPPFDHAAMDGFAVRAADVASVPVALPVSGAVAAGDPVTPLVPGTAVRIMTGAPVPPGADLVVPFEWTTGTDPVEIVQRADAGRHIRFEGEDVRAGEAALAAGVRLGPAQLGLLTSVGATAVAVRPRPRLAVLSTGAELVAGHVPDSNSPTLLAAGRAAGADAAAFGPAPDDLAGFRALLAAAVDTTDLVVTTGGISAGDHDVVKAALRDDPGFWFGPIAMKPGRPQGCGVVDSSDGRRVPVVTLPGTPIAAYASFLLYVVPLLHALAGTPWRPVTAPLAAPVTAGDRTVLLPGVVDEAGAIRPLPGHAGHSQRLLAAADALLVVPPSGRLVPEGTPVEVLALHPRSQEGLDG</sequence>
<dbReference type="CDD" id="cd00887">
    <property type="entry name" value="MoeA"/>
    <property type="match status" value="1"/>
</dbReference>
<keyword evidence="4 6" id="KW-0500">Molybdenum</keyword>
<keyword evidence="6" id="KW-0460">Magnesium</keyword>
<comment type="catalytic activity">
    <reaction evidence="5">
        <text>adenylyl-molybdopterin + molybdate = Mo-molybdopterin + AMP + H(+)</text>
        <dbReference type="Rhea" id="RHEA:35047"/>
        <dbReference type="ChEBI" id="CHEBI:15378"/>
        <dbReference type="ChEBI" id="CHEBI:36264"/>
        <dbReference type="ChEBI" id="CHEBI:62727"/>
        <dbReference type="ChEBI" id="CHEBI:71302"/>
        <dbReference type="ChEBI" id="CHEBI:456215"/>
        <dbReference type="EC" id="2.10.1.1"/>
    </reaction>
</comment>
<dbReference type="Pfam" id="PF03453">
    <property type="entry name" value="MoeA_N"/>
    <property type="match status" value="1"/>
</dbReference>
<evidence type="ECO:0000256" key="4">
    <source>
        <dbReference type="ARBA" id="ARBA00022505"/>
    </source>
</evidence>
<dbReference type="Pfam" id="PF00994">
    <property type="entry name" value="MoCF_biosynth"/>
    <property type="match status" value="1"/>
</dbReference>
<keyword evidence="6" id="KW-0479">Metal-binding</keyword>
<protein>
    <recommendedName>
        <fullName evidence="6">Molybdopterin molybdenumtransferase</fullName>
        <ecNumber evidence="6">2.10.1.1</ecNumber>
    </recommendedName>
</protein>
<keyword evidence="6" id="KW-0808">Transferase</keyword>
<dbReference type="InterPro" id="IPR038987">
    <property type="entry name" value="MoeA-like"/>
</dbReference>
<proteinExistence type="inferred from homology"/>
<name>A0ABP6V0Y5_9ACTN</name>
<keyword evidence="9" id="KW-1185">Reference proteome</keyword>
<dbReference type="InterPro" id="IPR005110">
    <property type="entry name" value="MoeA_linker/N"/>
</dbReference>
<gene>
    <name evidence="8" type="ORF">GCM10022263_13200</name>
</gene>
<dbReference type="NCBIfam" id="NF045515">
    <property type="entry name" value="Glp_gephyrin"/>
    <property type="match status" value="1"/>
</dbReference>
<dbReference type="PANTHER" id="PTHR10192:SF5">
    <property type="entry name" value="GEPHYRIN"/>
    <property type="match status" value="1"/>
</dbReference>
<dbReference type="Pfam" id="PF03454">
    <property type="entry name" value="MoeA_C"/>
    <property type="match status" value="1"/>
</dbReference>
<dbReference type="Proteomes" id="UP001500301">
    <property type="component" value="Unassembled WGS sequence"/>
</dbReference>
<organism evidence="8 9">
    <name type="scientific">Nocardioides daeguensis</name>
    <dbReference type="NCBI Taxonomy" id="908359"/>
    <lineage>
        <taxon>Bacteria</taxon>
        <taxon>Bacillati</taxon>
        <taxon>Actinomycetota</taxon>
        <taxon>Actinomycetes</taxon>
        <taxon>Propionibacteriales</taxon>
        <taxon>Nocardioidaceae</taxon>
        <taxon>Nocardioides</taxon>
    </lineage>
</organism>
<reference evidence="9" key="1">
    <citation type="journal article" date="2019" name="Int. J. Syst. Evol. Microbiol.">
        <title>The Global Catalogue of Microorganisms (GCM) 10K type strain sequencing project: providing services to taxonomists for standard genome sequencing and annotation.</title>
        <authorList>
            <consortium name="The Broad Institute Genomics Platform"/>
            <consortium name="The Broad Institute Genome Sequencing Center for Infectious Disease"/>
            <person name="Wu L."/>
            <person name="Ma J."/>
        </authorList>
    </citation>
    <scope>NUCLEOTIDE SEQUENCE [LARGE SCALE GENOMIC DNA]</scope>
    <source>
        <strain evidence="9">JCM 17460</strain>
    </source>
</reference>
<dbReference type="InterPro" id="IPR005111">
    <property type="entry name" value="MoeA_C_domain_IV"/>
</dbReference>
<evidence type="ECO:0000313" key="8">
    <source>
        <dbReference type="EMBL" id="GAA3525826.1"/>
    </source>
</evidence>
<keyword evidence="6" id="KW-0501">Molybdenum cofactor biosynthesis</keyword>
<evidence type="ECO:0000313" key="9">
    <source>
        <dbReference type="Proteomes" id="UP001500301"/>
    </source>
</evidence>
<comment type="similarity">
    <text evidence="3 6">Belongs to the MoeA family.</text>
</comment>
<comment type="cofactor">
    <cofactor evidence="6">
        <name>Mg(2+)</name>
        <dbReference type="ChEBI" id="CHEBI:18420"/>
    </cofactor>
</comment>
<evidence type="ECO:0000256" key="1">
    <source>
        <dbReference type="ARBA" id="ARBA00002901"/>
    </source>
</evidence>
<evidence type="ECO:0000259" key="7">
    <source>
        <dbReference type="SMART" id="SM00852"/>
    </source>
</evidence>
<dbReference type="InterPro" id="IPR001453">
    <property type="entry name" value="MoaB/Mog_dom"/>
</dbReference>
<comment type="function">
    <text evidence="1 6">Catalyzes the insertion of molybdate into adenylated molybdopterin with the concomitant release of AMP.</text>
</comment>
<dbReference type="RefSeq" id="WP_218233951.1">
    <property type="nucleotide sequence ID" value="NZ_BAABBB010000007.1"/>
</dbReference>
<evidence type="ECO:0000256" key="5">
    <source>
        <dbReference type="ARBA" id="ARBA00047317"/>
    </source>
</evidence>
<comment type="caution">
    <text evidence="8">The sequence shown here is derived from an EMBL/GenBank/DDBJ whole genome shotgun (WGS) entry which is preliminary data.</text>
</comment>
<dbReference type="SMART" id="SM00852">
    <property type="entry name" value="MoCF_biosynth"/>
    <property type="match status" value="1"/>
</dbReference>
<comment type="pathway">
    <text evidence="2 6">Cofactor biosynthesis; molybdopterin biosynthesis.</text>
</comment>
<dbReference type="EC" id="2.10.1.1" evidence="6"/>
<dbReference type="EMBL" id="BAABBB010000007">
    <property type="protein sequence ID" value="GAA3525826.1"/>
    <property type="molecule type" value="Genomic_DNA"/>
</dbReference>